<dbReference type="AlphaFoldDB" id="A0AAD8TDH4"/>
<evidence type="ECO:0000313" key="2">
    <source>
        <dbReference type="EMBL" id="KAK1679867.1"/>
    </source>
</evidence>
<organism evidence="2 3">
    <name type="scientific">Lolium multiflorum</name>
    <name type="common">Italian ryegrass</name>
    <name type="synonym">Lolium perenne subsp. multiflorum</name>
    <dbReference type="NCBI Taxonomy" id="4521"/>
    <lineage>
        <taxon>Eukaryota</taxon>
        <taxon>Viridiplantae</taxon>
        <taxon>Streptophyta</taxon>
        <taxon>Embryophyta</taxon>
        <taxon>Tracheophyta</taxon>
        <taxon>Spermatophyta</taxon>
        <taxon>Magnoliopsida</taxon>
        <taxon>Liliopsida</taxon>
        <taxon>Poales</taxon>
        <taxon>Poaceae</taxon>
        <taxon>BOP clade</taxon>
        <taxon>Pooideae</taxon>
        <taxon>Poodae</taxon>
        <taxon>Poeae</taxon>
        <taxon>Poeae Chloroplast Group 2 (Poeae type)</taxon>
        <taxon>Loliodinae</taxon>
        <taxon>Loliinae</taxon>
        <taxon>Lolium</taxon>
    </lineage>
</organism>
<evidence type="ECO:0000256" key="1">
    <source>
        <dbReference type="SAM" id="MobiDB-lite"/>
    </source>
</evidence>
<dbReference type="EMBL" id="JAUUTY010000002">
    <property type="protein sequence ID" value="KAK1679867.1"/>
    <property type="molecule type" value="Genomic_DNA"/>
</dbReference>
<feature type="region of interest" description="Disordered" evidence="1">
    <location>
        <begin position="1"/>
        <end position="26"/>
    </location>
</feature>
<dbReference type="Proteomes" id="UP001231189">
    <property type="component" value="Unassembled WGS sequence"/>
</dbReference>
<protein>
    <submittedName>
        <fullName evidence="2">Uncharacterized protein</fullName>
    </submittedName>
</protein>
<keyword evidence="3" id="KW-1185">Reference proteome</keyword>
<accession>A0AAD8TDH4</accession>
<comment type="caution">
    <text evidence="2">The sequence shown here is derived from an EMBL/GenBank/DDBJ whole genome shotgun (WGS) entry which is preliminary data.</text>
</comment>
<evidence type="ECO:0000313" key="3">
    <source>
        <dbReference type="Proteomes" id="UP001231189"/>
    </source>
</evidence>
<reference evidence="2" key="1">
    <citation type="submission" date="2023-07" db="EMBL/GenBank/DDBJ databases">
        <title>A chromosome-level genome assembly of Lolium multiflorum.</title>
        <authorList>
            <person name="Chen Y."/>
            <person name="Copetti D."/>
            <person name="Kolliker R."/>
            <person name="Studer B."/>
        </authorList>
    </citation>
    <scope>NUCLEOTIDE SEQUENCE</scope>
    <source>
        <strain evidence="2">02402/16</strain>
        <tissue evidence="2">Leaf</tissue>
    </source>
</reference>
<gene>
    <name evidence="2" type="ORF">QYE76_040715</name>
</gene>
<name>A0AAD8TDH4_LOLMU</name>
<sequence>MAGDALNLHISEKQRLSEEGPGLTRPRLQTERAHLRRNELRMQQQIAHLQGSAQEEVIRWLKRPDGESLNRKAQLRPNLLRHHLHGNIRPGPCDRDHHNMV</sequence>
<proteinExistence type="predicted"/>